<evidence type="ECO:0000256" key="6">
    <source>
        <dbReference type="RuleBase" id="RU003797"/>
    </source>
</evidence>
<dbReference type="InterPro" id="IPR025657">
    <property type="entry name" value="RadC_JAB"/>
</dbReference>
<evidence type="ECO:0000256" key="4">
    <source>
        <dbReference type="ARBA" id="ARBA00022833"/>
    </source>
</evidence>
<feature type="domain" description="MPN" evidence="7">
    <location>
        <begin position="106"/>
        <end position="228"/>
    </location>
</feature>
<keyword evidence="2" id="KW-0479">Metal-binding</keyword>
<dbReference type="NCBIfam" id="NF000642">
    <property type="entry name" value="PRK00024.1"/>
    <property type="match status" value="1"/>
</dbReference>
<gene>
    <name evidence="8" type="ORF">FM042_08355</name>
</gene>
<keyword evidence="9" id="KW-1185">Reference proteome</keyword>
<keyword evidence="5" id="KW-0482">Metalloprotease</keyword>
<accession>A0A552X300</accession>
<protein>
    <submittedName>
        <fullName evidence="8">JAB domain-containing protein</fullName>
    </submittedName>
</protein>
<dbReference type="GO" id="GO:0046872">
    <property type="term" value="F:metal ion binding"/>
    <property type="evidence" value="ECO:0007669"/>
    <property type="project" value="UniProtKB-KW"/>
</dbReference>
<dbReference type="Gene3D" id="3.40.140.10">
    <property type="entry name" value="Cytidine Deaminase, domain 2"/>
    <property type="match status" value="1"/>
</dbReference>
<comment type="similarity">
    <text evidence="6">Belongs to the UPF0758 family.</text>
</comment>
<dbReference type="PANTHER" id="PTHR30471">
    <property type="entry name" value="DNA REPAIR PROTEIN RADC"/>
    <property type="match status" value="1"/>
</dbReference>
<evidence type="ECO:0000256" key="2">
    <source>
        <dbReference type="ARBA" id="ARBA00022723"/>
    </source>
</evidence>
<keyword evidence="4" id="KW-0862">Zinc</keyword>
<dbReference type="NCBIfam" id="TIGR00608">
    <property type="entry name" value="radc"/>
    <property type="match status" value="1"/>
</dbReference>
<reference evidence="8 9" key="1">
    <citation type="submission" date="2019-07" db="EMBL/GenBank/DDBJ databases">
        <authorList>
            <person name="Yang M."/>
            <person name="Zhao D."/>
            <person name="Xiang H."/>
        </authorList>
    </citation>
    <scope>NUCLEOTIDE SEQUENCE [LARGE SCALE GENOMIC DNA]</scope>
    <source>
        <strain evidence="8 9">IM1326</strain>
    </source>
</reference>
<dbReference type="Proteomes" id="UP000320359">
    <property type="component" value="Unassembled WGS sequence"/>
</dbReference>
<evidence type="ECO:0000259" key="7">
    <source>
        <dbReference type="PROSITE" id="PS50249"/>
    </source>
</evidence>
<dbReference type="InterPro" id="IPR037518">
    <property type="entry name" value="MPN"/>
</dbReference>
<dbReference type="Pfam" id="PF20582">
    <property type="entry name" value="UPF0758_N"/>
    <property type="match status" value="1"/>
</dbReference>
<comment type="caution">
    <text evidence="8">The sequence shown here is derived from an EMBL/GenBank/DDBJ whole genome shotgun (WGS) entry which is preliminary data.</text>
</comment>
<name>A0A552X300_9GAMM</name>
<dbReference type="Pfam" id="PF04002">
    <property type="entry name" value="RadC"/>
    <property type="match status" value="1"/>
</dbReference>
<keyword evidence="1" id="KW-0645">Protease</keyword>
<organism evidence="8 9">
    <name type="scientific">Aliidiomarina halalkaliphila</name>
    <dbReference type="NCBI Taxonomy" id="2593535"/>
    <lineage>
        <taxon>Bacteria</taxon>
        <taxon>Pseudomonadati</taxon>
        <taxon>Pseudomonadota</taxon>
        <taxon>Gammaproteobacteria</taxon>
        <taxon>Alteromonadales</taxon>
        <taxon>Idiomarinaceae</taxon>
        <taxon>Aliidiomarina</taxon>
    </lineage>
</organism>
<dbReference type="GO" id="GO:0006508">
    <property type="term" value="P:proteolysis"/>
    <property type="evidence" value="ECO:0007669"/>
    <property type="project" value="UniProtKB-KW"/>
</dbReference>
<dbReference type="RefSeq" id="WP_143235968.1">
    <property type="nucleotide sequence ID" value="NZ_VJWL01000002.1"/>
</dbReference>
<evidence type="ECO:0000256" key="1">
    <source>
        <dbReference type="ARBA" id="ARBA00022670"/>
    </source>
</evidence>
<evidence type="ECO:0000313" key="8">
    <source>
        <dbReference type="EMBL" id="TRW48983.1"/>
    </source>
</evidence>
<dbReference type="PROSITE" id="PS50249">
    <property type="entry name" value="MPN"/>
    <property type="match status" value="1"/>
</dbReference>
<keyword evidence="3" id="KW-0378">Hydrolase</keyword>
<proteinExistence type="inferred from homology"/>
<dbReference type="InterPro" id="IPR001405">
    <property type="entry name" value="UPF0758"/>
</dbReference>
<dbReference type="CDD" id="cd08071">
    <property type="entry name" value="MPN_DUF2466"/>
    <property type="match status" value="1"/>
</dbReference>
<dbReference type="PANTHER" id="PTHR30471:SF3">
    <property type="entry name" value="UPF0758 PROTEIN YEES-RELATED"/>
    <property type="match status" value="1"/>
</dbReference>
<dbReference type="AlphaFoldDB" id="A0A552X300"/>
<dbReference type="OrthoDB" id="9804482at2"/>
<sequence length="228" mass="25101">MEGKGAIKAWAPEERPRERLAAHGPATLSDAELLAVLFGTGSAGKDVLTWSRDVLQSSGGLAGLMTMEPQHLLDIPGIGLARSMQIQAILELTRRYLAATLRKGEGFTRPEMVRDYLAAQLRHQGREVFVVLLLDSQHRLLHYCELFYGTINAAPVYPREIIKLVMRYNAAAVILAHNHPSGVAEPSDADQRVTDRIGAALRTIDVNLLDHFVIGAGETVSFKERGWL</sequence>
<evidence type="ECO:0000313" key="9">
    <source>
        <dbReference type="Proteomes" id="UP000320359"/>
    </source>
</evidence>
<dbReference type="EMBL" id="VJWL01000002">
    <property type="protein sequence ID" value="TRW48983.1"/>
    <property type="molecule type" value="Genomic_DNA"/>
</dbReference>
<evidence type="ECO:0000256" key="5">
    <source>
        <dbReference type="ARBA" id="ARBA00023049"/>
    </source>
</evidence>
<dbReference type="PROSITE" id="PS01302">
    <property type="entry name" value="UPF0758"/>
    <property type="match status" value="1"/>
</dbReference>
<dbReference type="InterPro" id="IPR046778">
    <property type="entry name" value="UPF0758_N"/>
</dbReference>
<dbReference type="InterPro" id="IPR020891">
    <property type="entry name" value="UPF0758_CS"/>
</dbReference>
<evidence type="ECO:0000256" key="3">
    <source>
        <dbReference type="ARBA" id="ARBA00022801"/>
    </source>
</evidence>
<dbReference type="SUPFAM" id="SSF102712">
    <property type="entry name" value="JAB1/MPN domain"/>
    <property type="match status" value="1"/>
</dbReference>
<dbReference type="GO" id="GO:0008237">
    <property type="term" value="F:metallopeptidase activity"/>
    <property type="evidence" value="ECO:0007669"/>
    <property type="project" value="UniProtKB-KW"/>
</dbReference>